<evidence type="ECO:0000256" key="1">
    <source>
        <dbReference type="SAM" id="MobiDB-lite"/>
    </source>
</evidence>
<keyword evidence="3" id="KW-1185">Reference proteome</keyword>
<dbReference type="InterPro" id="IPR029058">
    <property type="entry name" value="AB_hydrolase_fold"/>
</dbReference>
<reference evidence="2" key="1">
    <citation type="submission" date="2014-09" db="EMBL/GenBank/DDBJ databases">
        <title>Genome sequence of the luminous mushroom Mycena chlorophos for searching fungal bioluminescence genes.</title>
        <authorList>
            <person name="Tanaka Y."/>
            <person name="Kasuga D."/>
            <person name="Oba Y."/>
            <person name="Hase S."/>
            <person name="Sato K."/>
            <person name="Oba Y."/>
            <person name="Sakakibara Y."/>
        </authorList>
    </citation>
    <scope>NUCLEOTIDE SEQUENCE</scope>
</reference>
<dbReference type="Gene3D" id="3.40.50.1820">
    <property type="entry name" value="alpha/beta hydrolase"/>
    <property type="match status" value="1"/>
</dbReference>
<evidence type="ECO:0008006" key="4">
    <source>
        <dbReference type="Google" id="ProtNLM"/>
    </source>
</evidence>
<feature type="region of interest" description="Disordered" evidence="1">
    <location>
        <begin position="130"/>
        <end position="149"/>
    </location>
</feature>
<dbReference type="PANTHER" id="PTHR11440">
    <property type="entry name" value="LECITHIN-CHOLESTEROL ACYLTRANSFERASE-RELATED"/>
    <property type="match status" value="1"/>
</dbReference>
<proteinExistence type="predicted"/>
<dbReference type="EMBL" id="DF844078">
    <property type="protein sequence ID" value="GAT47848.1"/>
    <property type="molecule type" value="Genomic_DNA"/>
</dbReference>
<organism evidence="2 3">
    <name type="scientific">Mycena chlorophos</name>
    <name type="common">Agaric fungus</name>
    <name type="synonym">Agaricus chlorophos</name>
    <dbReference type="NCBI Taxonomy" id="658473"/>
    <lineage>
        <taxon>Eukaryota</taxon>
        <taxon>Fungi</taxon>
        <taxon>Dikarya</taxon>
        <taxon>Basidiomycota</taxon>
        <taxon>Agaricomycotina</taxon>
        <taxon>Agaricomycetes</taxon>
        <taxon>Agaricomycetidae</taxon>
        <taxon>Agaricales</taxon>
        <taxon>Marasmiineae</taxon>
        <taxon>Mycenaceae</taxon>
        <taxon>Mycena</taxon>
    </lineage>
</organism>
<sequence>MSATLSQRLQALVDGTSSARPPRRETPEPEPAPASTSSQPILRWLGSWTPYRAGSPDPDTSSPPSPGLSSLNEALTEPIVFPPSAHLPEAFTGARALHRPPPFLDSLTRTTLPTASVSPPAIRSSVAALRSVSQRDHRRSQSLNDSPRVESTSLGRWWFQSENKDNVDTLLGEEDRAETVQQEQQLLQNKYRSTKNPVVFCHGLLGFDSVSIGPSIAPMQISHWWGIREVLESNGTEVLITKVPATSSPEDRAKVLEELISAAFPGRSVHLIGHSMGGLDCSRKFKVLSITTIATPHRGSSFADHFLTTVGAARMPSVLSLLELLPNGGGDGKAFQSLTLEAMRRFNEETPDVPDVKYFSWGATYQPGLIDTWKWPHSVVLEHEGENDGLVSVASAQWGKYCGTIQNVSHLNLVGWINPAQIKWAEIVGREITFRPATFYLGIVDRLAEEVEGQPPLGKQGNDASSSSI</sequence>
<feature type="region of interest" description="Disordered" evidence="1">
    <location>
        <begin position="1"/>
        <end position="71"/>
    </location>
</feature>
<evidence type="ECO:0000313" key="3">
    <source>
        <dbReference type="Proteomes" id="UP000815677"/>
    </source>
</evidence>
<accession>A0ABQ0L9Q7</accession>
<evidence type="ECO:0000313" key="2">
    <source>
        <dbReference type="EMBL" id="GAT47848.1"/>
    </source>
</evidence>
<dbReference type="Proteomes" id="UP000815677">
    <property type="component" value="Unassembled WGS sequence"/>
</dbReference>
<gene>
    <name evidence="2" type="ORF">MCHLO_05290</name>
</gene>
<name>A0ABQ0L9Q7_MYCCL</name>
<protein>
    <recommendedName>
        <fullName evidence="4">GPI inositol-deacylase</fullName>
    </recommendedName>
</protein>
<dbReference type="SUPFAM" id="SSF53474">
    <property type="entry name" value="alpha/beta-Hydrolases"/>
    <property type="match status" value="1"/>
</dbReference>